<sequence>MANGEDEAQKALWEREKMKKMEVFGMWKKLKRFAGQGSVSIMDQSKFYCNLVLVAYTVPTIRQEDTKELQ</sequence>
<feature type="non-terminal residue" evidence="1">
    <location>
        <position position="70"/>
    </location>
</feature>
<evidence type="ECO:0000313" key="1">
    <source>
        <dbReference type="EMBL" id="MCE2055458.1"/>
    </source>
</evidence>
<gene>
    <name evidence="1" type="ORF">HAX54_042680</name>
</gene>
<evidence type="ECO:0000313" key="2">
    <source>
        <dbReference type="Proteomes" id="UP000823775"/>
    </source>
</evidence>
<name>A0ABS8W4K6_DATST</name>
<keyword evidence="2" id="KW-1185">Reference proteome</keyword>
<dbReference type="Proteomes" id="UP000823775">
    <property type="component" value="Unassembled WGS sequence"/>
</dbReference>
<reference evidence="1 2" key="1">
    <citation type="journal article" date="2021" name="BMC Genomics">
        <title>Datura genome reveals duplications of psychoactive alkaloid biosynthetic genes and high mutation rate following tissue culture.</title>
        <authorList>
            <person name="Rajewski A."/>
            <person name="Carter-House D."/>
            <person name="Stajich J."/>
            <person name="Litt A."/>
        </authorList>
    </citation>
    <scope>NUCLEOTIDE SEQUENCE [LARGE SCALE GENOMIC DNA]</scope>
    <source>
        <strain evidence="1">AR-01</strain>
    </source>
</reference>
<dbReference type="EMBL" id="JACEIK010006301">
    <property type="protein sequence ID" value="MCE2055458.1"/>
    <property type="molecule type" value="Genomic_DNA"/>
</dbReference>
<protein>
    <submittedName>
        <fullName evidence="1">Uncharacterized protein</fullName>
    </submittedName>
</protein>
<organism evidence="1 2">
    <name type="scientific">Datura stramonium</name>
    <name type="common">Jimsonweed</name>
    <name type="synonym">Common thornapple</name>
    <dbReference type="NCBI Taxonomy" id="4076"/>
    <lineage>
        <taxon>Eukaryota</taxon>
        <taxon>Viridiplantae</taxon>
        <taxon>Streptophyta</taxon>
        <taxon>Embryophyta</taxon>
        <taxon>Tracheophyta</taxon>
        <taxon>Spermatophyta</taxon>
        <taxon>Magnoliopsida</taxon>
        <taxon>eudicotyledons</taxon>
        <taxon>Gunneridae</taxon>
        <taxon>Pentapetalae</taxon>
        <taxon>asterids</taxon>
        <taxon>lamiids</taxon>
        <taxon>Solanales</taxon>
        <taxon>Solanaceae</taxon>
        <taxon>Solanoideae</taxon>
        <taxon>Datureae</taxon>
        <taxon>Datura</taxon>
    </lineage>
</organism>
<proteinExistence type="predicted"/>
<comment type="caution">
    <text evidence="1">The sequence shown here is derived from an EMBL/GenBank/DDBJ whole genome shotgun (WGS) entry which is preliminary data.</text>
</comment>
<accession>A0ABS8W4K6</accession>